<proteinExistence type="inferred from homology"/>
<feature type="compositionally biased region" description="Polar residues" evidence="2">
    <location>
        <begin position="531"/>
        <end position="555"/>
    </location>
</feature>
<comment type="caution">
    <text evidence="4">The sequence shown here is derived from an EMBL/GenBank/DDBJ whole genome shotgun (WGS) entry which is preliminary data.</text>
</comment>
<dbReference type="InterPro" id="IPR019337">
    <property type="entry name" value="Telomere_length_regulation_dom"/>
</dbReference>
<dbReference type="GO" id="GO:0042162">
    <property type="term" value="F:telomeric DNA binding"/>
    <property type="evidence" value="ECO:0007669"/>
    <property type="project" value="TreeGrafter"/>
</dbReference>
<reference evidence="4" key="1">
    <citation type="submission" date="2020-11" db="EMBL/GenBank/DDBJ databases">
        <authorList>
            <consortium name="DOE Joint Genome Institute"/>
            <person name="Ahrendt S."/>
            <person name="Riley R."/>
            <person name="Andreopoulos W."/>
            <person name="Labutti K."/>
            <person name="Pangilinan J."/>
            <person name="Ruiz-Duenas F.J."/>
            <person name="Barrasa J.M."/>
            <person name="Sanchez-Garcia M."/>
            <person name="Camarero S."/>
            <person name="Miyauchi S."/>
            <person name="Serrano A."/>
            <person name="Linde D."/>
            <person name="Babiker R."/>
            <person name="Drula E."/>
            <person name="Ayuso-Fernandez I."/>
            <person name="Pacheco R."/>
            <person name="Padilla G."/>
            <person name="Ferreira P."/>
            <person name="Barriuso J."/>
            <person name="Kellner H."/>
            <person name="Castanera R."/>
            <person name="Alfaro M."/>
            <person name="Ramirez L."/>
            <person name="Pisabarro A.G."/>
            <person name="Kuo A."/>
            <person name="Tritt A."/>
            <person name="Lipzen A."/>
            <person name="He G."/>
            <person name="Yan M."/>
            <person name="Ng V."/>
            <person name="Cullen D."/>
            <person name="Martin F."/>
            <person name="Rosso M.-N."/>
            <person name="Henrissat B."/>
            <person name="Hibbett D."/>
            <person name="Martinez A.T."/>
            <person name="Grigoriev I.V."/>
        </authorList>
    </citation>
    <scope>NUCLEOTIDE SEQUENCE</scope>
    <source>
        <strain evidence="4">CBS 506.95</strain>
    </source>
</reference>
<dbReference type="InterPro" id="IPR038528">
    <property type="entry name" value="TEL2_C_sf"/>
</dbReference>
<evidence type="ECO:0000259" key="3">
    <source>
        <dbReference type="Pfam" id="PF10193"/>
    </source>
</evidence>
<dbReference type="Gene3D" id="1.25.40.720">
    <property type="entry name" value="Telomere length regulation protein 2, C-terminal domain"/>
    <property type="match status" value="1"/>
</dbReference>
<evidence type="ECO:0000256" key="2">
    <source>
        <dbReference type="SAM" id="MobiDB-lite"/>
    </source>
</evidence>
<gene>
    <name evidence="4" type="ORF">CPB83DRAFT_757329</name>
</gene>
<accession>A0A9P6JVD9</accession>
<dbReference type="Proteomes" id="UP000807306">
    <property type="component" value="Unassembled WGS sequence"/>
</dbReference>
<feature type="region of interest" description="Disordered" evidence="2">
    <location>
        <begin position="523"/>
        <end position="587"/>
    </location>
</feature>
<feature type="compositionally biased region" description="Low complexity" evidence="2">
    <location>
        <begin position="566"/>
        <end position="579"/>
    </location>
</feature>
<evidence type="ECO:0000256" key="1">
    <source>
        <dbReference type="ARBA" id="ARBA00006133"/>
    </source>
</evidence>
<comment type="similarity">
    <text evidence="1">Belongs to the TEL2 family.</text>
</comment>
<evidence type="ECO:0000313" key="4">
    <source>
        <dbReference type="EMBL" id="KAF9533360.1"/>
    </source>
</evidence>
<name>A0A9P6JVD9_9AGAR</name>
<dbReference type="PANTHER" id="PTHR15830:SF10">
    <property type="entry name" value="TELOMERE LENGTH REGULATION PROTEIN TEL2 HOMOLOG"/>
    <property type="match status" value="1"/>
</dbReference>
<dbReference type="GO" id="GO:0051083">
    <property type="term" value="P:'de novo' cotranslational protein folding"/>
    <property type="evidence" value="ECO:0007669"/>
    <property type="project" value="TreeGrafter"/>
</dbReference>
<dbReference type="EMBL" id="MU157828">
    <property type="protein sequence ID" value="KAF9533360.1"/>
    <property type="molecule type" value="Genomic_DNA"/>
</dbReference>
<dbReference type="PANTHER" id="PTHR15830">
    <property type="entry name" value="TELOMERE LENGTH REGULATION PROTEIN TEL2 FAMILY MEMBER"/>
    <property type="match status" value="1"/>
</dbReference>
<dbReference type="GO" id="GO:0005829">
    <property type="term" value="C:cytosol"/>
    <property type="evidence" value="ECO:0007669"/>
    <property type="project" value="TreeGrafter"/>
</dbReference>
<dbReference type="OrthoDB" id="10254187at2759"/>
<evidence type="ECO:0000313" key="5">
    <source>
        <dbReference type="Proteomes" id="UP000807306"/>
    </source>
</evidence>
<dbReference type="GO" id="GO:0051879">
    <property type="term" value="F:Hsp90 protein binding"/>
    <property type="evidence" value="ECO:0007669"/>
    <property type="project" value="TreeGrafter"/>
</dbReference>
<sequence length="1036" mass="114762">MDNEDNRKEFQNILEQLKAPIPDLQTLLCLLSTLLEAYGLLPPKYRVFLHSSALGFVISSPSKTLPQIQHILLVNILPTWDILLNENDDQDLVDQFFVPNAFSNASFAAGNAALCAYGILLVILSGKHGQPSVVHAVRLLERLMKEYPIDRMYNAASISASSKRDIARRDQQWEDCVKDLCMVPAKVANALLHVEGGSVPDVLENANYFSALSGRVEELVFSLSSTSNPSECVEPLAYLFQKLVNIGLFPPDPPISRSQLSFFLATLPRIRQRLASSSSAYSSLWREILTNLPALALQSILTSLFGSLQVTNSSTDPLTADSKTRALIKREATLLDNLVGKLIPEQEKEKTELWDIATSLMLSKNWNETYARIFVCWVSGGVVGTLVNLPGNVALEAFLEIVLERWGSSEHIKHSLISRHHYTTLLFVLTTSYFAASSSTISFLVSSPIFIRGISTYISHLDVSVRRCGMLAAEVAANLTGKKLDFGGWEGYEGNKMWAKDVRTLIEKRDVDAKLEILEEDDGAKEDLASKPTTTQTTESMELKSPTVTFPTSGYDSDDSLTGYASPSSSRSPSPTPSSLDEIEKDPTLNVGRKKVLRPVYLAQLGDLLRGTGTQMQHKADEPHDADKIEMALAVGEELIRRKRNYGTELDENAVNLVYAFIGLNDNFDLDGFSEKRQAALNALISCSPRKAAPSIIEEFFKNQYSTDQRFVVLNALALGARELASLPTPLSVVPSKRTAFPSKKLPTHLHRRYINENQIDKEVVPRLMDDIAKHVLKDEHSAVETQPEVIRERRLRIQKPPTRITEVVQQHPLNPYSNLEQSIPKPKTRFIDVAAECFIIPLVNRFWSFLRDEQAREERTASREGSGRYHGAGTGLIMNPVVLAQFLRTLAILVNASQNAPEWLALIAPDALELALTIGTKPISHVEMAEDELETEEQRKMKEASVLTSSLELALIVLDGALEIDGGKILGLEHTTLVLGTGEWAGKVFANLEKGLKVQGGGGMHEARLNRAAAGVLLKVDELGSKWRRSMLDLR</sequence>
<keyword evidence="5" id="KW-1185">Reference proteome</keyword>
<feature type="domain" description="Telomere length regulation protein conserved" evidence="3">
    <location>
        <begin position="599"/>
        <end position="721"/>
    </location>
</feature>
<dbReference type="InterPro" id="IPR051970">
    <property type="entry name" value="TEL2_Regulation"/>
</dbReference>
<protein>
    <submittedName>
        <fullName evidence="4">Telomere length regulation protein-domain-containing protein</fullName>
    </submittedName>
</protein>
<dbReference type="Pfam" id="PF10193">
    <property type="entry name" value="Telomere_reg-2"/>
    <property type="match status" value="1"/>
</dbReference>
<organism evidence="4 5">
    <name type="scientific">Crepidotus variabilis</name>
    <dbReference type="NCBI Taxonomy" id="179855"/>
    <lineage>
        <taxon>Eukaryota</taxon>
        <taxon>Fungi</taxon>
        <taxon>Dikarya</taxon>
        <taxon>Basidiomycota</taxon>
        <taxon>Agaricomycotina</taxon>
        <taxon>Agaricomycetes</taxon>
        <taxon>Agaricomycetidae</taxon>
        <taxon>Agaricales</taxon>
        <taxon>Agaricineae</taxon>
        <taxon>Crepidotaceae</taxon>
        <taxon>Crepidotus</taxon>
    </lineage>
</organism>
<dbReference type="AlphaFoldDB" id="A0A9P6JVD9"/>